<organism evidence="2">
    <name type="scientific">Leptosphaeria maculans (strain JN3 / isolate v23.1.3 / race Av1-4-5-6-7-8)</name>
    <name type="common">Blackleg fungus</name>
    <name type="synonym">Phoma lingam</name>
    <dbReference type="NCBI Taxonomy" id="985895"/>
    <lineage>
        <taxon>Eukaryota</taxon>
        <taxon>Fungi</taxon>
        <taxon>Dikarya</taxon>
        <taxon>Ascomycota</taxon>
        <taxon>Pezizomycotina</taxon>
        <taxon>Dothideomycetes</taxon>
        <taxon>Pleosporomycetidae</taxon>
        <taxon>Pleosporales</taxon>
        <taxon>Pleosporineae</taxon>
        <taxon>Leptosphaeriaceae</taxon>
        <taxon>Plenodomus</taxon>
        <taxon>Plenodomus lingam/Leptosphaeria maculans species complex</taxon>
    </lineage>
</organism>
<dbReference type="AlphaFoldDB" id="E4ZYK1"/>
<dbReference type="Proteomes" id="UP000002668">
    <property type="component" value="Genome"/>
</dbReference>
<protein>
    <submittedName>
        <fullName evidence="1">Predicted protein</fullName>
    </submittedName>
</protein>
<name>E4ZYK1_LEPMJ</name>
<sequence length="120" mass="13186">MVDPLWCRVTLSSPAHEGFLPGYLHIGKAATQPVSARHARYADSLPEHADPAIWAHDSLTSVKRVHKLLQCTESHGLGANRRDCRTRRLHAGTGPYGLDWGGIFLPAPRDADSVFHELAT</sequence>
<accession>E4ZYK1</accession>
<evidence type="ECO:0000313" key="2">
    <source>
        <dbReference type="Proteomes" id="UP000002668"/>
    </source>
</evidence>
<dbReference type="HOGENOM" id="CLU_2050087_0_0_1"/>
<proteinExistence type="predicted"/>
<dbReference type="EMBL" id="FP929129">
    <property type="protein sequence ID" value="CBX96527.1"/>
    <property type="molecule type" value="Genomic_DNA"/>
</dbReference>
<evidence type="ECO:0000313" key="1">
    <source>
        <dbReference type="EMBL" id="CBX96527.1"/>
    </source>
</evidence>
<dbReference type="VEuPathDB" id="FungiDB:LEMA_P107920.1"/>
<reference evidence="2" key="1">
    <citation type="journal article" date="2011" name="Nat. Commun.">
        <title>Effector diversification within compartments of the Leptosphaeria maculans genome affected by Repeat-Induced Point mutations.</title>
        <authorList>
            <person name="Rouxel T."/>
            <person name="Grandaubert J."/>
            <person name="Hane J.K."/>
            <person name="Hoede C."/>
            <person name="van de Wouw A.P."/>
            <person name="Couloux A."/>
            <person name="Dominguez V."/>
            <person name="Anthouard V."/>
            <person name="Bally P."/>
            <person name="Bourras S."/>
            <person name="Cozijnsen A.J."/>
            <person name="Ciuffetti L.M."/>
            <person name="Degrave A."/>
            <person name="Dilmaghani A."/>
            <person name="Duret L."/>
            <person name="Fudal I."/>
            <person name="Goodwin S.B."/>
            <person name="Gout L."/>
            <person name="Glaser N."/>
            <person name="Linglin J."/>
            <person name="Kema G.H.J."/>
            <person name="Lapalu N."/>
            <person name="Lawrence C.B."/>
            <person name="May K."/>
            <person name="Meyer M."/>
            <person name="Ollivier B."/>
            <person name="Poulain J."/>
            <person name="Schoch C.L."/>
            <person name="Simon A."/>
            <person name="Spatafora J.W."/>
            <person name="Stachowiak A."/>
            <person name="Turgeon B.G."/>
            <person name="Tyler B.M."/>
            <person name="Vincent D."/>
            <person name="Weissenbach J."/>
            <person name="Amselem J."/>
            <person name="Quesneville H."/>
            <person name="Oliver R.P."/>
            <person name="Wincker P."/>
            <person name="Balesdent M.-H."/>
            <person name="Howlett B.J."/>
        </authorList>
    </citation>
    <scope>NUCLEOTIDE SEQUENCE [LARGE SCALE GENOMIC DNA]</scope>
    <source>
        <strain evidence="2">JN3 / isolate v23.1.3 / race Av1-4-5-6-7-8</strain>
    </source>
</reference>
<keyword evidence="2" id="KW-1185">Reference proteome</keyword>
<dbReference type="InParanoid" id="E4ZYK1"/>
<gene>
    <name evidence="1" type="ORF">LEMA_P107920.1</name>
</gene>